<proteinExistence type="predicted"/>
<evidence type="ECO:0000256" key="1">
    <source>
        <dbReference type="SAM" id="MobiDB-lite"/>
    </source>
</evidence>
<dbReference type="EMBL" id="BPQM01000084">
    <property type="protein sequence ID" value="GJD80182.1"/>
    <property type="molecule type" value="Genomic_DNA"/>
</dbReference>
<comment type="caution">
    <text evidence="2">The sequence shown here is derived from an EMBL/GenBank/DDBJ whole genome shotgun (WGS) entry which is preliminary data.</text>
</comment>
<evidence type="ECO:0000313" key="2">
    <source>
        <dbReference type="EMBL" id="GJD80182.1"/>
    </source>
</evidence>
<reference evidence="2" key="1">
    <citation type="journal article" date="2016" name="Front. Microbiol.">
        <title>Genome Sequence of the Piezophilic, Mesophilic Sulfate-Reducing Bacterium Desulfovibrio indicus J2T.</title>
        <authorList>
            <person name="Cao J."/>
            <person name="Maignien L."/>
            <person name="Shao Z."/>
            <person name="Alain K."/>
            <person name="Jebbar M."/>
        </authorList>
    </citation>
    <scope>NUCLEOTIDE SEQUENCE</scope>
    <source>
        <strain evidence="2">NBRC 103626</strain>
    </source>
</reference>
<feature type="region of interest" description="Disordered" evidence="1">
    <location>
        <begin position="74"/>
        <end position="115"/>
    </location>
</feature>
<name>A0AA37HSL9_9HYPH</name>
<feature type="compositionally biased region" description="Basic residues" evidence="1">
    <location>
        <begin position="92"/>
        <end position="101"/>
    </location>
</feature>
<dbReference type="Proteomes" id="UP001055108">
    <property type="component" value="Unassembled WGS sequence"/>
</dbReference>
<organism evidence="2 3">
    <name type="scientific">Methylobacterium gregans</name>
    <dbReference type="NCBI Taxonomy" id="374424"/>
    <lineage>
        <taxon>Bacteria</taxon>
        <taxon>Pseudomonadati</taxon>
        <taxon>Pseudomonadota</taxon>
        <taxon>Alphaproteobacteria</taxon>
        <taxon>Hyphomicrobiales</taxon>
        <taxon>Methylobacteriaceae</taxon>
        <taxon>Methylobacterium</taxon>
    </lineage>
</organism>
<dbReference type="AlphaFoldDB" id="A0AA37HSL9"/>
<evidence type="ECO:0000313" key="3">
    <source>
        <dbReference type="Proteomes" id="UP001055108"/>
    </source>
</evidence>
<accession>A0AA37HSL9</accession>
<gene>
    <name evidence="2" type="ORF">NBEOAGPD_3422</name>
</gene>
<reference evidence="2" key="2">
    <citation type="submission" date="2021-08" db="EMBL/GenBank/DDBJ databases">
        <authorList>
            <person name="Tani A."/>
            <person name="Ola A."/>
            <person name="Ogura Y."/>
            <person name="Katsura K."/>
            <person name="Hayashi T."/>
        </authorList>
    </citation>
    <scope>NUCLEOTIDE SEQUENCE</scope>
    <source>
        <strain evidence="2">NBRC 103626</strain>
    </source>
</reference>
<keyword evidence="3" id="KW-1185">Reference proteome</keyword>
<sequence>MIRTEIHPRFYTDWTGTVPVAMPALIRHWGPTMYFMVFKAPDEGRRHIFRKDEPFMQVSVVSVEADFELMAMNEEEAPSANSNRDASTPAARRWRRTRSGPRRPTPCSAEPTGAS</sequence>
<protein>
    <submittedName>
        <fullName evidence="2">Uncharacterized protein</fullName>
    </submittedName>
</protein>